<feature type="compositionally biased region" description="Pro residues" evidence="1">
    <location>
        <begin position="161"/>
        <end position="178"/>
    </location>
</feature>
<evidence type="ECO:0000313" key="3">
    <source>
        <dbReference type="Proteomes" id="UP000289340"/>
    </source>
</evidence>
<organism evidence="2 3">
    <name type="scientific">Glycine soja</name>
    <name type="common">Wild soybean</name>
    <dbReference type="NCBI Taxonomy" id="3848"/>
    <lineage>
        <taxon>Eukaryota</taxon>
        <taxon>Viridiplantae</taxon>
        <taxon>Streptophyta</taxon>
        <taxon>Embryophyta</taxon>
        <taxon>Tracheophyta</taxon>
        <taxon>Spermatophyta</taxon>
        <taxon>Magnoliopsida</taxon>
        <taxon>eudicotyledons</taxon>
        <taxon>Gunneridae</taxon>
        <taxon>Pentapetalae</taxon>
        <taxon>rosids</taxon>
        <taxon>fabids</taxon>
        <taxon>Fabales</taxon>
        <taxon>Fabaceae</taxon>
        <taxon>Papilionoideae</taxon>
        <taxon>50 kb inversion clade</taxon>
        <taxon>NPAAA clade</taxon>
        <taxon>indigoferoid/millettioid clade</taxon>
        <taxon>Phaseoleae</taxon>
        <taxon>Glycine</taxon>
        <taxon>Glycine subgen. Soja</taxon>
    </lineage>
</organism>
<keyword evidence="3" id="KW-1185">Reference proteome</keyword>
<comment type="caution">
    <text evidence="2">The sequence shown here is derived from an EMBL/GenBank/DDBJ whole genome shotgun (WGS) entry which is preliminary data.</text>
</comment>
<name>A0A445IBC1_GLYSO</name>
<feature type="region of interest" description="Disordered" evidence="1">
    <location>
        <begin position="125"/>
        <end position="178"/>
    </location>
</feature>
<dbReference type="EMBL" id="QZWG01000011">
    <property type="protein sequence ID" value="RZB83297.1"/>
    <property type="molecule type" value="Genomic_DNA"/>
</dbReference>
<accession>A0A445IBC1</accession>
<evidence type="ECO:0000256" key="1">
    <source>
        <dbReference type="SAM" id="MobiDB-lite"/>
    </source>
</evidence>
<dbReference type="AlphaFoldDB" id="A0A445IBC1"/>
<dbReference type="Proteomes" id="UP000289340">
    <property type="component" value="Chromosome 11"/>
</dbReference>
<reference evidence="2 3" key="1">
    <citation type="submission" date="2018-09" db="EMBL/GenBank/DDBJ databases">
        <title>A high-quality reference genome of wild soybean provides a powerful tool to mine soybean genomes.</title>
        <authorList>
            <person name="Xie M."/>
            <person name="Chung C.Y.L."/>
            <person name="Li M.-W."/>
            <person name="Wong F.-L."/>
            <person name="Chan T.-F."/>
            <person name="Lam H.-M."/>
        </authorList>
    </citation>
    <scope>NUCLEOTIDE SEQUENCE [LARGE SCALE GENOMIC DNA]</scope>
    <source>
        <strain evidence="3">cv. W05</strain>
        <tissue evidence="2">Hypocotyl of etiolated seedlings</tissue>
    </source>
</reference>
<protein>
    <submittedName>
        <fullName evidence="2">Vesicle-associated protein 4-1 isoform B</fullName>
    </submittedName>
</protein>
<sequence>MTVSKRLEVGEFKGYGHRFILRVYHFDALVESPMTAIPTPATATHTTRRNTPFHVILSTQSPTNNHFCSIHPLRFRHPPRMADAKPSPMGVYSLKAAMVKLATAQLRLESTLDVLILKRPLRTSHHYPSSSSVQSSPPSPPPCKLTTPSCLVPMQHNQSPLPTPLPMPTPSPMPPMPPLPSMPTPPPLPALIQSPPTPLSAPFLIVVIPLPAISNPTHPPTAVGSPFPESARSTSTAARRSTTPSSFTLLSTTKIPLALFLKVLCPQRLHFSRIRDCYSSSSSAPAPLFFFLRCRVRCALEVLLVRVLTALGTCIGLLHRRVEARKKPSVEAGPRVAAEGLVINEWKERREKYLARQQVQAVDSV</sequence>
<feature type="compositionally biased region" description="Low complexity" evidence="1">
    <location>
        <begin position="230"/>
        <end position="241"/>
    </location>
</feature>
<proteinExistence type="predicted"/>
<feature type="region of interest" description="Disordered" evidence="1">
    <location>
        <begin position="219"/>
        <end position="241"/>
    </location>
</feature>
<evidence type="ECO:0000313" key="2">
    <source>
        <dbReference type="EMBL" id="RZB83297.1"/>
    </source>
</evidence>
<gene>
    <name evidence="2" type="ORF">D0Y65_032037</name>
</gene>